<proteinExistence type="inferred from homology"/>
<dbReference type="NCBIfam" id="TIGR01256">
    <property type="entry name" value="modA"/>
    <property type="match status" value="1"/>
</dbReference>
<feature type="binding site" evidence="6">
    <location>
        <position position="188"/>
    </location>
    <ligand>
        <name>molybdate</name>
        <dbReference type="ChEBI" id="CHEBI:36264"/>
    </ligand>
</feature>
<dbReference type="Proteomes" id="UP000502297">
    <property type="component" value="Chromosome"/>
</dbReference>
<evidence type="ECO:0000256" key="5">
    <source>
        <dbReference type="ARBA" id="ARBA00062515"/>
    </source>
</evidence>
<reference evidence="7 8" key="1">
    <citation type="submission" date="2020-03" db="EMBL/GenBank/DDBJ databases">
        <authorList>
            <person name="Zhu W."/>
        </authorList>
    </citation>
    <scope>NUCLEOTIDE SEQUENCE [LARGE SCALE GENOMIC DNA]</scope>
    <source>
        <strain evidence="7 8">323-1</strain>
    </source>
</reference>
<dbReference type="InterPro" id="IPR050682">
    <property type="entry name" value="ModA/WtpA"/>
</dbReference>
<feature type="binding site" evidence="6">
    <location>
        <position position="31"/>
    </location>
    <ligand>
        <name>molybdate</name>
        <dbReference type="ChEBI" id="CHEBI:36264"/>
    </ligand>
</feature>
<keyword evidence="4" id="KW-0732">Signal</keyword>
<dbReference type="PANTHER" id="PTHR30632:SF17">
    <property type="entry name" value="MOLYBDATE-BINDING PROTEIN MODA"/>
    <property type="match status" value="1"/>
</dbReference>
<dbReference type="GO" id="GO:0046872">
    <property type="term" value="F:metal ion binding"/>
    <property type="evidence" value="ECO:0007669"/>
    <property type="project" value="UniProtKB-KW"/>
</dbReference>
<keyword evidence="2 6" id="KW-0500">Molybdenum</keyword>
<dbReference type="KEGG" id="asha:G8E00_06670"/>
<dbReference type="EMBL" id="CP049801">
    <property type="protein sequence ID" value="QIO05659.1"/>
    <property type="molecule type" value="Genomic_DNA"/>
</dbReference>
<evidence type="ECO:0000313" key="8">
    <source>
        <dbReference type="Proteomes" id="UP000502297"/>
    </source>
</evidence>
<evidence type="ECO:0000256" key="3">
    <source>
        <dbReference type="ARBA" id="ARBA00022723"/>
    </source>
</evidence>
<dbReference type="Gene3D" id="3.40.190.10">
    <property type="entry name" value="Periplasmic binding protein-like II"/>
    <property type="match status" value="2"/>
</dbReference>
<accession>A0A6G8RUN5</accession>
<dbReference type="AlphaFoldDB" id="A0A6G8RUN5"/>
<evidence type="ECO:0000256" key="1">
    <source>
        <dbReference type="ARBA" id="ARBA00009175"/>
    </source>
</evidence>
<protein>
    <submittedName>
        <fullName evidence="7">Molybdate ABC transporter substrate-binding protein</fullName>
    </submittedName>
</protein>
<evidence type="ECO:0000256" key="6">
    <source>
        <dbReference type="PIRSR" id="PIRSR004846-1"/>
    </source>
</evidence>
<dbReference type="GO" id="GO:0015689">
    <property type="term" value="P:molybdate ion transport"/>
    <property type="evidence" value="ECO:0007669"/>
    <property type="project" value="InterPro"/>
</dbReference>
<comment type="subunit">
    <text evidence="5">The complex is composed of two ATP-binding proteins (ModC), two transmembrane proteins (ModB) and a solute-binding protein (ModA).</text>
</comment>
<dbReference type="GO" id="GO:1901359">
    <property type="term" value="F:tungstate binding"/>
    <property type="evidence" value="ECO:0007669"/>
    <property type="project" value="UniProtKB-ARBA"/>
</dbReference>
<dbReference type="SUPFAM" id="SSF53850">
    <property type="entry name" value="Periplasmic binding protein-like II"/>
    <property type="match status" value="1"/>
</dbReference>
<dbReference type="GO" id="GO:0030973">
    <property type="term" value="F:molybdate ion binding"/>
    <property type="evidence" value="ECO:0007669"/>
    <property type="project" value="TreeGrafter"/>
</dbReference>
<feature type="binding site" evidence="6">
    <location>
        <position position="59"/>
    </location>
    <ligand>
        <name>molybdate</name>
        <dbReference type="ChEBI" id="CHEBI:36264"/>
    </ligand>
</feature>
<name>A0A6G8RUN5_9GAMM</name>
<evidence type="ECO:0000256" key="2">
    <source>
        <dbReference type="ARBA" id="ARBA00022505"/>
    </source>
</evidence>
<feature type="binding site" evidence="6">
    <location>
        <position position="170"/>
    </location>
    <ligand>
        <name>molybdate</name>
        <dbReference type="ChEBI" id="CHEBI:36264"/>
    </ligand>
</feature>
<organism evidence="7 8">
    <name type="scientific">Acinetobacter shaoyimingii</name>
    <dbReference type="NCBI Taxonomy" id="2715164"/>
    <lineage>
        <taxon>Bacteria</taxon>
        <taxon>Pseudomonadati</taxon>
        <taxon>Pseudomonadota</taxon>
        <taxon>Gammaproteobacteria</taxon>
        <taxon>Moraxellales</taxon>
        <taxon>Moraxellaceae</taxon>
        <taxon>Acinetobacter</taxon>
    </lineage>
</organism>
<keyword evidence="3 6" id="KW-0479">Metal-binding</keyword>
<dbReference type="InterPro" id="IPR005950">
    <property type="entry name" value="ModA"/>
</dbReference>
<dbReference type="PIRSF" id="PIRSF004846">
    <property type="entry name" value="ModA"/>
    <property type="match status" value="1"/>
</dbReference>
<sequence length="256" mass="29006">MIWRTVVFILVSLMTTIHVQAAHVRIYAAASLSNVIQDIAKLYQSKHPQVKIIPVFGASSTLAKQIEAGAPSDIYFSADLDWMKYLQQKQKVQVKTIQNILENELVLISAENSIYPIPMTQNSAFIKNFSGRLCTGQMQSVPVGKYAKQSLQYINWFNSLSTRIVETDDVRAALTFVERKECQLGIVYKTDAKMSTKVKIIGTFPSQSHEPIVYPIALTRTGARQQDAVSFYQFIKTSPESRQIYQKYGFGLQHER</sequence>
<dbReference type="Pfam" id="PF13531">
    <property type="entry name" value="SBP_bac_11"/>
    <property type="match status" value="1"/>
</dbReference>
<comment type="similarity">
    <text evidence="1">Belongs to the bacterial solute-binding protein ModA family.</text>
</comment>
<dbReference type="FunFam" id="3.40.190.10:FF:000035">
    <property type="entry name" value="Molybdate ABC transporter substrate-binding protein"/>
    <property type="match status" value="1"/>
</dbReference>
<gene>
    <name evidence="7" type="primary">modA</name>
    <name evidence="7" type="ORF">G8E00_06670</name>
</gene>
<dbReference type="GO" id="GO:0030288">
    <property type="term" value="C:outer membrane-bounded periplasmic space"/>
    <property type="evidence" value="ECO:0007669"/>
    <property type="project" value="TreeGrafter"/>
</dbReference>
<keyword evidence="8" id="KW-1185">Reference proteome</keyword>
<evidence type="ECO:0000256" key="4">
    <source>
        <dbReference type="ARBA" id="ARBA00022729"/>
    </source>
</evidence>
<dbReference type="PANTHER" id="PTHR30632">
    <property type="entry name" value="MOLYBDATE-BINDING PERIPLASMIC PROTEIN"/>
    <property type="match status" value="1"/>
</dbReference>
<evidence type="ECO:0000313" key="7">
    <source>
        <dbReference type="EMBL" id="QIO05659.1"/>
    </source>
</evidence>